<gene>
    <name evidence="3" type="ORF">CFX1CAM_0409</name>
</gene>
<dbReference type="GO" id="GO:0003677">
    <property type="term" value="F:DNA binding"/>
    <property type="evidence" value="ECO:0007669"/>
    <property type="project" value="UniProtKB-UniRule"/>
</dbReference>
<dbReference type="SMART" id="SM00966">
    <property type="entry name" value="SpoVT_AbrB"/>
    <property type="match status" value="1"/>
</dbReference>
<dbReference type="OrthoDB" id="9811597at2"/>
<dbReference type="SUPFAM" id="SSF89447">
    <property type="entry name" value="AbrB/MazE/MraZ-like"/>
    <property type="match status" value="1"/>
</dbReference>
<dbReference type="RefSeq" id="WP_087861408.1">
    <property type="nucleotide sequence ID" value="NZ_LT859958.1"/>
</dbReference>
<reference evidence="4" key="1">
    <citation type="submission" date="2017-05" db="EMBL/GenBank/DDBJ databases">
        <authorList>
            <person name="Kirkegaard R."/>
            <person name="Mcilroy J S."/>
        </authorList>
    </citation>
    <scope>NUCLEOTIDE SEQUENCE [LARGE SCALE GENOMIC DNA]</scope>
</reference>
<dbReference type="KEGG" id="abat:CFX1CAM_0409"/>
<keyword evidence="4" id="KW-1185">Reference proteome</keyword>
<evidence type="ECO:0000313" key="4">
    <source>
        <dbReference type="Proteomes" id="UP000195514"/>
    </source>
</evidence>
<dbReference type="NCBIfam" id="TIGR01439">
    <property type="entry name" value="lp_hng_hel_AbrB"/>
    <property type="match status" value="1"/>
</dbReference>
<dbReference type="Gene3D" id="2.10.260.10">
    <property type="match status" value="1"/>
</dbReference>
<dbReference type="AlphaFoldDB" id="A0A1Y6K1A8"/>
<sequence>MNALTTISSKYQIMIPRQMREQFNLQPGQKVMFIPYKNTIRLVIVPPIQDARGIFKGINTEDFREEIDEER</sequence>
<organism evidence="3 4">
    <name type="scientific">Candidatus Brevifilum fermentans</name>
    <dbReference type="NCBI Taxonomy" id="1986204"/>
    <lineage>
        <taxon>Bacteria</taxon>
        <taxon>Bacillati</taxon>
        <taxon>Chloroflexota</taxon>
        <taxon>Anaerolineae</taxon>
        <taxon>Anaerolineales</taxon>
        <taxon>Anaerolineaceae</taxon>
        <taxon>Candidatus Brevifilum</taxon>
    </lineage>
</organism>
<accession>A0A1Y6K1A8</accession>
<dbReference type="Pfam" id="PF04014">
    <property type="entry name" value="MazE_antitoxin"/>
    <property type="match status" value="1"/>
</dbReference>
<proteinExistence type="predicted"/>
<feature type="domain" description="SpoVT-AbrB" evidence="2">
    <location>
        <begin position="2"/>
        <end position="47"/>
    </location>
</feature>
<keyword evidence="1" id="KW-0238">DNA-binding</keyword>
<evidence type="ECO:0000313" key="3">
    <source>
        <dbReference type="EMBL" id="SMX53475.1"/>
    </source>
</evidence>
<dbReference type="PROSITE" id="PS51740">
    <property type="entry name" value="SPOVT_ABRB"/>
    <property type="match status" value="1"/>
</dbReference>
<evidence type="ECO:0000256" key="1">
    <source>
        <dbReference type="PROSITE-ProRule" id="PRU01076"/>
    </source>
</evidence>
<dbReference type="InterPro" id="IPR007159">
    <property type="entry name" value="SpoVT-AbrB_dom"/>
</dbReference>
<dbReference type="Proteomes" id="UP000195514">
    <property type="component" value="Chromosome I"/>
</dbReference>
<evidence type="ECO:0000259" key="2">
    <source>
        <dbReference type="PROSITE" id="PS51740"/>
    </source>
</evidence>
<name>A0A1Y6K1A8_9CHLR</name>
<dbReference type="InterPro" id="IPR037914">
    <property type="entry name" value="SpoVT-AbrB_sf"/>
</dbReference>
<dbReference type="EMBL" id="LT859958">
    <property type="protein sequence ID" value="SMX53475.1"/>
    <property type="molecule type" value="Genomic_DNA"/>
</dbReference>
<protein>
    <submittedName>
        <fullName evidence="3">Transcriptional regulator, AbrB family</fullName>
    </submittedName>
</protein>